<evidence type="ECO:0000313" key="1">
    <source>
        <dbReference type="EMBL" id="DAF87347.1"/>
    </source>
</evidence>
<dbReference type="InterPro" id="IPR036388">
    <property type="entry name" value="WH-like_DNA-bd_sf"/>
</dbReference>
<sequence length="91" mass="10068">MAITITKPVFSDNAKKVLKHLQENQGKDETFKDIAKAVHLTDKATNCIITSSLVRKGYAVRETQPDGGTKFIRLTEEGVKADPESTVTYTK</sequence>
<dbReference type="EMBL" id="BK015962">
    <property type="protein sequence ID" value="DAF87347.1"/>
    <property type="molecule type" value="Genomic_DNA"/>
</dbReference>
<name>A0A8S5TYS2_9CAUD</name>
<dbReference type="Gene3D" id="1.10.10.10">
    <property type="entry name" value="Winged helix-like DNA-binding domain superfamily/Winged helix DNA-binding domain"/>
    <property type="match status" value="1"/>
</dbReference>
<organism evidence="1">
    <name type="scientific">Siphoviridae sp. ctnPP24</name>
    <dbReference type="NCBI Taxonomy" id="2825662"/>
    <lineage>
        <taxon>Viruses</taxon>
        <taxon>Duplodnaviria</taxon>
        <taxon>Heunggongvirae</taxon>
        <taxon>Uroviricota</taxon>
        <taxon>Caudoviricetes</taxon>
    </lineage>
</organism>
<dbReference type="SUPFAM" id="SSF46785">
    <property type="entry name" value="Winged helix' DNA-binding domain"/>
    <property type="match status" value="1"/>
</dbReference>
<accession>A0A8S5TYS2</accession>
<dbReference type="InterPro" id="IPR036390">
    <property type="entry name" value="WH_DNA-bd_sf"/>
</dbReference>
<keyword evidence="1" id="KW-0238">DNA-binding</keyword>
<reference evidence="1" key="1">
    <citation type="journal article" date="2021" name="Proc. Natl. Acad. Sci. U.S.A.">
        <title>A Catalog of Tens of Thousands of Viruses from Human Metagenomes Reveals Hidden Associations with Chronic Diseases.</title>
        <authorList>
            <person name="Tisza M.J."/>
            <person name="Buck C.B."/>
        </authorList>
    </citation>
    <scope>NUCLEOTIDE SEQUENCE</scope>
    <source>
        <strain evidence="1">CtnPP24</strain>
    </source>
</reference>
<dbReference type="GO" id="GO:0003677">
    <property type="term" value="F:DNA binding"/>
    <property type="evidence" value="ECO:0007669"/>
    <property type="project" value="UniProtKB-KW"/>
</dbReference>
<proteinExistence type="predicted"/>
<protein>
    <submittedName>
        <fullName evidence="1">Transcriptional regulator, MarR/EmrR family, emrR, transcriptional regulator, DNA-binding</fullName>
    </submittedName>
</protein>